<dbReference type="EMBL" id="CP022110">
    <property type="protein sequence ID" value="ASG20679.1"/>
    <property type="molecule type" value="Genomic_DNA"/>
</dbReference>
<dbReference type="PROSITE" id="PS52016">
    <property type="entry name" value="TONB_DEPENDENT_REC_3"/>
    <property type="match status" value="1"/>
</dbReference>
<keyword evidence="7 8" id="KW-0998">Cell outer membrane</keyword>
<organism evidence="14 15">
    <name type="scientific">Nitrospirillum viridazoti CBAmc</name>
    <dbReference type="NCBI Taxonomy" id="1441467"/>
    <lineage>
        <taxon>Bacteria</taxon>
        <taxon>Pseudomonadati</taxon>
        <taxon>Pseudomonadota</taxon>
        <taxon>Alphaproteobacteria</taxon>
        <taxon>Rhodospirillales</taxon>
        <taxon>Azospirillaceae</taxon>
        <taxon>Nitrospirillum</taxon>
        <taxon>Nitrospirillum viridazoti</taxon>
    </lineage>
</organism>
<keyword evidence="5 9" id="KW-0798">TonB box</keyword>
<keyword evidence="14" id="KW-0675">Receptor</keyword>
<evidence type="ECO:0000256" key="8">
    <source>
        <dbReference type="PROSITE-ProRule" id="PRU01360"/>
    </source>
</evidence>
<dbReference type="NCBIfam" id="TIGR01782">
    <property type="entry name" value="TonB-Xanth-Caul"/>
    <property type="match status" value="1"/>
</dbReference>
<evidence type="ECO:0000256" key="9">
    <source>
        <dbReference type="RuleBase" id="RU003357"/>
    </source>
</evidence>
<feature type="domain" description="TonB-dependent receptor plug" evidence="13">
    <location>
        <begin position="106"/>
        <end position="218"/>
    </location>
</feature>
<dbReference type="Pfam" id="PF07715">
    <property type="entry name" value="Plug"/>
    <property type="match status" value="1"/>
</dbReference>
<evidence type="ECO:0000256" key="11">
    <source>
        <dbReference type="SAM" id="SignalP"/>
    </source>
</evidence>
<dbReference type="InterPro" id="IPR036942">
    <property type="entry name" value="Beta-barrel_TonB_sf"/>
</dbReference>
<dbReference type="InterPro" id="IPR037066">
    <property type="entry name" value="Plug_dom_sf"/>
</dbReference>
<evidence type="ECO:0000259" key="12">
    <source>
        <dbReference type="Pfam" id="PF00593"/>
    </source>
</evidence>
<feature type="chain" id="PRO_5012105783" evidence="11">
    <location>
        <begin position="37"/>
        <end position="977"/>
    </location>
</feature>
<dbReference type="PANTHER" id="PTHR40980:SF3">
    <property type="entry name" value="TONB-DEPENDENT RECEPTOR-LIKE BETA-BARREL DOMAIN-CONTAINING PROTEIN"/>
    <property type="match status" value="1"/>
</dbReference>
<feature type="domain" description="TonB-dependent receptor-like beta-barrel" evidence="12">
    <location>
        <begin position="466"/>
        <end position="944"/>
    </location>
</feature>
<evidence type="ECO:0000313" key="15">
    <source>
        <dbReference type="Proteomes" id="UP000197153"/>
    </source>
</evidence>
<evidence type="ECO:0000256" key="1">
    <source>
        <dbReference type="ARBA" id="ARBA00004571"/>
    </source>
</evidence>
<dbReference type="Pfam" id="PF00593">
    <property type="entry name" value="TonB_dep_Rec_b-barrel"/>
    <property type="match status" value="1"/>
</dbReference>
<evidence type="ECO:0000256" key="2">
    <source>
        <dbReference type="ARBA" id="ARBA00022448"/>
    </source>
</evidence>
<dbReference type="Proteomes" id="UP000197153">
    <property type="component" value="Chromosome 1"/>
</dbReference>
<comment type="subcellular location">
    <subcellularLocation>
        <location evidence="1 8">Cell outer membrane</location>
        <topology evidence="1 8">Multi-pass membrane protein</topology>
    </subcellularLocation>
</comment>
<gene>
    <name evidence="14" type="ORF">Y958_07560</name>
</gene>
<dbReference type="InterPro" id="IPR012910">
    <property type="entry name" value="Plug_dom"/>
</dbReference>
<comment type="similarity">
    <text evidence="8 9">Belongs to the TonB-dependent receptor family.</text>
</comment>
<feature type="signal peptide" evidence="11">
    <location>
        <begin position="1"/>
        <end position="36"/>
    </location>
</feature>
<accession>A0A248JQ10</accession>
<dbReference type="InterPro" id="IPR010104">
    <property type="entry name" value="TonB_rcpt_bac"/>
</dbReference>
<proteinExistence type="inferred from homology"/>
<reference evidence="14 15" key="1">
    <citation type="submission" date="2017-06" db="EMBL/GenBank/DDBJ databases">
        <title>Complete genome sequence of Nitrospirillum amazonense strain CBAmC, an endophytic nitrogen-fixing and plant growth-promoting bacterium, isolated from sugarcane.</title>
        <authorList>
            <person name="Schwab S."/>
            <person name="dos Santos Teixeira K.R."/>
            <person name="Simoes Araujo J.L."/>
            <person name="Soares Vidal M."/>
            <person name="Borges de Freitas H.R."/>
            <person name="Rivello Crivelaro A.L."/>
            <person name="Bueno de Camargo Nunes A."/>
            <person name="dos Santos C.M."/>
            <person name="Palmeira da Silva Rosa D."/>
            <person name="da Silva Padilha D."/>
            <person name="da Silva E."/>
            <person name="Araujo Terra L."/>
            <person name="Soares Mendes V."/>
            <person name="Farinelli L."/>
            <person name="Magalhaes Cruz L."/>
            <person name="Baldani J.I."/>
        </authorList>
    </citation>
    <scope>NUCLEOTIDE SEQUENCE [LARGE SCALE GENOMIC DNA]</scope>
    <source>
        <strain evidence="14 15">CBAmC</strain>
    </source>
</reference>
<name>A0A248JQ10_9PROT</name>
<keyword evidence="3 8" id="KW-1134">Transmembrane beta strand</keyword>
<protein>
    <submittedName>
        <fullName evidence="14">TonB-dependent receptor</fullName>
    </submittedName>
</protein>
<feature type="region of interest" description="Disordered" evidence="10">
    <location>
        <begin position="60"/>
        <end position="84"/>
    </location>
</feature>
<evidence type="ECO:0000256" key="3">
    <source>
        <dbReference type="ARBA" id="ARBA00022452"/>
    </source>
</evidence>
<keyword evidence="11" id="KW-0732">Signal</keyword>
<evidence type="ECO:0000259" key="13">
    <source>
        <dbReference type="Pfam" id="PF07715"/>
    </source>
</evidence>
<keyword evidence="6 8" id="KW-0472">Membrane</keyword>
<dbReference type="KEGG" id="nao:Y958_07560"/>
<evidence type="ECO:0000256" key="5">
    <source>
        <dbReference type="ARBA" id="ARBA00023077"/>
    </source>
</evidence>
<dbReference type="Gene3D" id="2.40.170.20">
    <property type="entry name" value="TonB-dependent receptor, beta-barrel domain"/>
    <property type="match status" value="1"/>
</dbReference>
<keyword evidence="15" id="KW-1185">Reference proteome</keyword>
<evidence type="ECO:0000256" key="6">
    <source>
        <dbReference type="ARBA" id="ARBA00023136"/>
    </source>
</evidence>
<evidence type="ECO:0000256" key="7">
    <source>
        <dbReference type="ARBA" id="ARBA00023237"/>
    </source>
</evidence>
<evidence type="ECO:0000256" key="4">
    <source>
        <dbReference type="ARBA" id="ARBA00022692"/>
    </source>
</evidence>
<dbReference type="SUPFAM" id="SSF56935">
    <property type="entry name" value="Porins"/>
    <property type="match status" value="1"/>
</dbReference>
<dbReference type="GO" id="GO:0009279">
    <property type="term" value="C:cell outer membrane"/>
    <property type="evidence" value="ECO:0007669"/>
    <property type="project" value="UniProtKB-SubCell"/>
</dbReference>
<evidence type="ECO:0000256" key="10">
    <source>
        <dbReference type="SAM" id="MobiDB-lite"/>
    </source>
</evidence>
<dbReference type="InterPro" id="IPR039426">
    <property type="entry name" value="TonB-dep_rcpt-like"/>
</dbReference>
<dbReference type="RefSeq" id="WP_088871513.1">
    <property type="nucleotide sequence ID" value="NZ_CP022110.1"/>
</dbReference>
<sequence length="977" mass="104441">MLKSVSRTRRHTLSTRVSQVALLLALAAGGTGVAHAADQAAGQPAAPVGQGVDQGMDQARAPADQAIQAPQSAPQGEAAAPGGGDGLEEIIVSGFRRSLNVALQAKRESSGVVDSIVAEDIAKFPDKNLAESLQRIPGIAITRDAGEGRQISVRGLGPAFTRVRINGMDAIATTGSSDAQGGNNRSRAFDFNVFGSDLFSNLTVHKTQSADQEEGSLGAGVDLSTPHPLDFGGFKLAINGKATYNDQNKSKEPNGAVLVSDTFADGKLGFLVGLSYSKRDTQQLSSETTRWASNASNASGSYNGGITAPSSLSAVNGPNVFMPRIPRYSVYDYNQSRAGLVTSLQWKPDEDTEISLDGVFSDLWGTRSENDLEAISFSQARTTVGSIVTGKPVMQIASGTLDANGNLIAGTFNNVGIRSEARYDVLSTQFGQETLNIKHSFSPSFRMNALGGYSVSAFNNPVQTTITLDRTGSNGYSYDYRANSRLPVLSYGFDVTDPANWKLVNGLSNIRLRPNGTQNTYGNGDLDFEYDISNELTLKAGFQFKDFTFSTYNKTRASEIAVPNLPAGVSLASLTKIGGGVGGFAPAGTPTNWLVADIDAFANALNIYSKTGTFSVSQTGTGSLGSNYAVEEKDYGGYAQANFKTDRLGLPIRGDIGVRFVTTDQNSSGYQAVGSTPTWVTVGTDYHDVLPSMNLVGDVTDDFLVRLGLAKVMVRNDLSGLNPGGSVNVAGTNRTVTSGNPYLKPIRANTADLSFEYYYQPGALISLGLFYKDINSYVQTLSENKVYNSSGLPLSLLNGTGLTGSEVFTFSTPVNTKGGDLKGLEVNFQQPFSFLPDFWSNFGILLNYTYVQSRINYLLAATSTTTTLADLVGLSKNAYNGTLYYDDKVFSARISAAYRSGYLTQVPGRNGNDVEGTNSTMNVDFASSYAVNERLTFMFNAINLTNECNDQYVGSVNRLNYYNCTGRIYEAGFSFKY</sequence>
<dbReference type="AlphaFoldDB" id="A0A248JQ10"/>
<evidence type="ECO:0000313" key="14">
    <source>
        <dbReference type="EMBL" id="ASG20679.1"/>
    </source>
</evidence>
<keyword evidence="4 8" id="KW-0812">Transmembrane</keyword>
<feature type="compositionally biased region" description="Low complexity" evidence="10">
    <location>
        <begin position="68"/>
        <end position="80"/>
    </location>
</feature>
<dbReference type="PANTHER" id="PTHR40980">
    <property type="entry name" value="PLUG DOMAIN-CONTAINING PROTEIN"/>
    <property type="match status" value="1"/>
</dbReference>
<dbReference type="InterPro" id="IPR000531">
    <property type="entry name" value="Beta-barrel_TonB"/>
</dbReference>
<keyword evidence="2 8" id="KW-0813">Transport</keyword>
<dbReference type="Gene3D" id="2.170.130.10">
    <property type="entry name" value="TonB-dependent receptor, plug domain"/>
    <property type="match status" value="1"/>
</dbReference>